<keyword evidence="1" id="KW-1133">Transmembrane helix</keyword>
<evidence type="ECO:0000313" key="2">
    <source>
        <dbReference type="EMBL" id="SPD72688.1"/>
    </source>
</evidence>
<proteinExistence type="predicted"/>
<sequence length="97" mass="10880">MFMKDVKKGNDKIIKNIPNTIFIGIATRNIFILGIVLATSPRLTLVTKREAMTGAQTFTDITNIFPTSRIIYSNNDEFICILNTGRIMKLSLIACIK</sequence>
<name>A0A445MT95_9BACT</name>
<protein>
    <submittedName>
        <fullName evidence="2">Uncharacterized protein</fullName>
    </submittedName>
</protein>
<accession>A0A445MT95</accession>
<dbReference type="AlphaFoldDB" id="A0A445MT95"/>
<keyword evidence="1" id="KW-0472">Membrane</keyword>
<feature type="transmembrane region" description="Helical" evidence="1">
    <location>
        <begin position="20"/>
        <end position="39"/>
    </location>
</feature>
<gene>
    <name evidence="2" type="ORF">PITCH_A1500002</name>
</gene>
<keyword evidence="1" id="KW-0812">Transmembrane</keyword>
<organism evidence="2">
    <name type="scientific">uncultured Desulfobacterium sp</name>
    <dbReference type="NCBI Taxonomy" id="201089"/>
    <lineage>
        <taxon>Bacteria</taxon>
        <taxon>Pseudomonadati</taxon>
        <taxon>Thermodesulfobacteriota</taxon>
        <taxon>Desulfobacteria</taxon>
        <taxon>Desulfobacterales</taxon>
        <taxon>Desulfobacteriaceae</taxon>
        <taxon>Desulfobacterium</taxon>
        <taxon>environmental samples</taxon>
    </lineage>
</organism>
<dbReference type="EMBL" id="OJIN01000058">
    <property type="protein sequence ID" value="SPD72688.1"/>
    <property type="molecule type" value="Genomic_DNA"/>
</dbReference>
<reference evidence="2" key="1">
    <citation type="submission" date="2018-01" db="EMBL/GenBank/DDBJ databases">
        <authorList>
            <person name="Regsiter A."/>
            <person name="William W."/>
        </authorList>
    </citation>
    <scope>NUCLEOTIDE SEQUENCE</scope>
    <source>
        <strain evidence="2">TRIP AH-1</strain>
    </source>
</reference>
<evidence type="ECO:0000256" key="1">
    <source>
        <dbReference type="SAM" id="Phobius"/>
    </source>
</evidence>